<sequence length="499" mass="53633">MTSKSEIDDLQERLAFMDIGSRERQTLAGLHAIVAESIGPALDRFYIKAGKNPHTSSFFSNEAHVEHAKSRQVKHWKTITSGNYNAEYVSAVGAIGKTHARLGLEPRWYIGGYALILEGIIKDVVASELKGFLHRSKAAALQDRLSVLVKAALLDMDYAISVYLDALADERRKVEADKAKASAEQQVALDALGSALAKLAARDLTSHIQDALSPEFGAIKDNYNASVVELNRALQEVTNAVEQVNGEVGNISSATEDMAKRAEQQASALEQTAAALEEITTISAASSKRTSDVQNIVQDSANETVRSGEVVQQAIEAMGDIEQSSQKMNQIIGVIDEIAFQTNLLALNAGVEAARAGEQGKGFAVVAQEVRELAQRSAAAAKEIKELINRSTADVNRGVELVNRTGDALVGIGDRVKAINEHINSIAHSAREQSTGIDEINTAIRSMDQNTQRNAALMEETNASTQNLMAISTNLSSLLSRFRTGTSVSGTSTGYRRSG</sequence>
<name>A0ABT8SX07_9HYPH</name>
<reference evidence="7" key="2">
    <citation type="submission" date="2023-07" db="EMBL/GenBank/DDBJ databases">
        <authorList>
            <person name="Sun H."/>
        </authorList>
    </citation>
    <scope>NUCLEOTIDE SEQUENCE</scope>
    <source>
        <strain evidence="7">05753</strain>
    </source>
</reference>
<dbReference type="InterPro" id="IPR003660">
    <property type="entry name" value="HAMP_dom"/>
</dbReference>
<dbReference type="SUPFAM" id="SSF46458">
    <property type="entry name" value="Globin-like"/>
    <property type="match status" value="1"/>
</dbReference>
<evidence type="ECO:0000313" key="8">
    <source>
        <dbReference type="Proteomes" id="UP001169006"/>
    </source>
</evidence>
<dbReference type="SMART" id="SM00283">
    <property type="entry name" value="MA"/>
    <property type="match status" value="1"/>
</dbReference>
<evidence type="ECO:0000259" key="6">
    <source>
        <dbReference type="PROSITE" id="PS50885"/>
    </source>
</evidence>
<keyword evidence="1" id="KW-0145">Chemotaxis</keyword>
<feature type="domain" description="HAMP" evidence="6">
    <location>
        <begin position="183"/>
        <end position="235"/>
    </location>
</feature>
<dbReference type="EMBL" id="JAUKWQ010000003">
    <property type="protein sequence ID" value="MDO1582992.1"/>
    <property type="molecule type" value="Genomic_DNA"/>
</dbReference>
<keyword evidence="4" id="KW-0175">Coiled coil</keyword>
<evidence type="ECO:0000313" key="7">
    <source>
        <dbReference type="EMBL" id="MDO1582992.1"/>
    </source>
</evidence>
<protein>
    <submittedName>
        <fullName evidence="7">Globin-coupled sensor protein</fullName>
    </submittedName>
</protein>
<dbReference type="Proteomes" id="UP001169006">
    <property type="component" value="Unassembled WGS sequence"/>
</dbReference>
<dbReference type="Pfam" id="PF00015">
    <property type="entry name" value="MCPsignal"/>
    <property type="match status" value="1"/>
</dbReference>
<dbReference type="Gene3D" id="1.10.490.10">
    <property type="entry name" value="Globins"/>
    <property type="match status" value="1"/>
</dbReference>
<organism evidence="7 8">
    <name type="scientific">Rhizobium oryzicola</name>
    <dbReference type="NCBI Taxonomy" id="1232668"/>
    <lineage>
        <taxon>Bacteria</taxon>
        <taxon>Pseudomonadati</taxon>
        <taxon>Pseudomonadota</taxon>
        <taxon>Alphaproteobacteria</taxon>
        <taxon>Hyphomicrobiales</taxon>
        <taxon>Rhizobiaceae</taxon>
        <taxon>Rhizobium/Agrobacterium group</taxon>
        <taxon>Rhizobium</taxon>
    </lineage>
</organism>
<proteinExistence type="inferred from homology"/>
<dbReference type="InterPro" id="IPR009050">
    <property type="entry name" value="Globin-like_sf"/>
</dbReference>
<dbReference type="PROSITE" id="PS50885">
    <property type="entry name" value="HAMP"/>
    <property type="match status" value="1"/>
</dbReference>
<reference evidence="7" key="1">
    <citation type="journal article" date="2015" name="Int. J. Syst. Evol. Microbiol.">
        <title>Rhizobium oryzicola sp. nov., potential plant-growth-promoting endophytic bacteria isolated from rice roots.</title>
        <authorList>
            <person name="Zhang X.X."/>
            <person name="Gao J.S."/>
            <person name="Cao Y.H."/>
            <person name="Sheirdil R.A."/>
            <person name="Wang X.C."/>
            <person name="Zhang L."/>
        </authorList>
    </citation>
    <scope>NUCLEOTIDE SEQUENCE</scope>
    <source>
        <strain evidence="7">05753</strain>
    </source>
</reference>
<comment type="caution">
    <text evidence="7">The sequence shown here is derived from an EMBL/GenBank/DDBJ whole genome shotgun (WGS) entry which is preliminary data.</text>
</comment>
<keyword evidence="8" id="KW-1185">Reference proteome</keyword>
<dbReference type="InterPro" id="IPR012292">
    <property type="entry name" value="Globin/Proto"/>
</dbReference>
<dbReference type="Pfam" id="PF11563">
    <property type="entry name" value="Protoglobin"/>
    <property type="match status" value="1"/>
</dbReference>
<dbReference type="RefSeq" id="WP_302077290.1">
    <property type="nucleotide sequence ID" value="NZ_JAUKWQ010000003.1"/>
</dbReference>
<feature type="coiled-coil region" evidence="4">
    <location>
        <begin position="220"/>
        <end position="279"/>
    </location>
</feature>
<dbReference type="SUPFAM" id="SSF58104">
    <property type="entry name" value="Methyl-accepting chemotaxis protein (MCP) signaling domain"/>
    <property type="match status" value="1"/>
</dbReference>
<evidence type="ECO:0000256" key="3">
    <source>
        <dbReference type="PROSITE-ProRule" id="PRU00284"/>
    </source>
</evidence>
<dbReference type="PROSITE" id="PS50111">
    <property type="entry name" value="CHEMOTAXIS_TRANSDUC_2"/>
    <property type="match status" value="1"/>
</dbReference>
<dbReference type="InterPro" id="IPR051310">
    <property type="entry name" value="MCP_chemotaxis"/>
</dbReference>
<gene>
    <name evidence="7" type="ORF">Q2T52_12950</name>
</gene>
<comment type="similarity">
    <text evidence="2">Belongs to the methyl-accepting chemotaxis (MCP) protein family.</text>
</comment>
<dbReference type="InterPro" id="IPR039379">
    <property type="entry name" value="Protoglobin_sensor_dom"/>
</dbReference>
<keyword evidence="3" id="KW-0807">Transducer</keyword>
<dbReference type="InterPro" id="IPR004090">
    <property type="entry name" value="Chemotax_Me-accpt_rcpt"/>
</dbReference>
<evidence type="ECO:0000259" key="5">
    <source>
        <dbReference type="PROSITE" id="PS50111"/>
    </source>
</evidence>
<evidence type="ECO:0000256" key="4">
    <source>
        <dbReference type="SAM" id="Coils"/>
    </source>
</evidence>
<feature type="domain" description="Methyl-accepting transducer" evidence="5">
    <location>
        <begin position="240"/>
        <end position="469"/>
    </location>
</feature>
<dbReference type="InterPro" id="IPR004089">
    <property type="entry name" value="MCPsignal_dom"/>
</dbReference>
<dbReference type="PANTHER" id="PTHR43531:SF11">
    <property type="entry name" value="METHYL-ACCEPTING CHEMOTAXIS PROTEIN 3"/>
    <property type="match status" value="1"/>
</dbReference>
<dbReference type="CDD" id="cd01068">
    <property type="entry name" value="globin_sensor"/>
    <property type="match status" value="1"/>
</dbReference>
<dbReference type="PRINTS" id="PR00260">
    <property type="entry name" value="CHEMTRNSDUCR"/>
</dbReference>
<evidence type="ECO:0000256" key="1">
    <source>
        <dbReference type="ARBA" id="ARBA00022500"/>
    </source>
</evidence>
<dbReference type="PANTHER" id="PTHR43531">
    <property type="entry name" value="PROTEIN ICFG"/>
    <property type="match status" value="1"/>
</dbReference>
<accession>A0ABT8SX07</accession>
<dbReference type="Gene3D" id="1.10.287.950">
    <property type="entry name" value="Methyl-accepting chemotaxis protein"/>
    <property type="match status" value="1"/>
</dbReference>
<evidence type="ECO:0000256" key="2">
    <source>
        <dbReference type="ARBA" id="ARBA00029447"/>
    </source>
</evidence>
<dbReference type="InterPro" id="IPR044398">
    <property type="entry name" value="Globin-sensor_dom"/>
</dbReference>
<dbReference type="CDD" id="cd11386">
    <property type="entry name" value="MCP_signal"/>
    <property type="match status" value="1"/>
</dbReference>